<dbReference type="SMART" id="SM00829">
    <property type="entry name" value="PKS_ER"/>
    <property type="match status" value="1"/>
</dbReference>
<evidence type="ECO:0000259" key="2">
    <source>
        <dbReference type="SMART" id="SM00829"/>
    </source>
</evidence>
<keyword evidence="1" id="KW-0560">Oxidoreductase</keyword>
<dbReference type="Gene3D" id="3.40.50.720">
    <property type="entry name" value="NAD(P)-binding Rossmann-like Domain"/>
    <property type="match status" value="1"/>
</dbReference>
<gene>
    <name evidence="3" type="ORF">CMC5_079100</name>
</gene>
<dbReference type="InterPro" id="IPR036291">
    <property type="entry name" value="NAD(P)-bd_dom_sf"/>
</dbReference>
<sequence>MSDINRVLRLAARPKGMVQDSDFDLREEPRPELTKEGQVLVRNLYLSVDPTQRGWIERDSYLPAVAIGEVMRSFGAGRVVASNDPDFAPGDLVSGMVGWQDHVVLPTKGGGRPTKLPPGVPLTNALSILGLTGLTAYFGLLDIGRPKEGETVVVSGAAGATGMAVGQIAKLKGCRVVGIAGGKDKCDWITGELGFDAAIDYKAEDVAKRLEETCPKRIDIYFDNVGGDILDAALLHLAMRGRVVLCGAISGYNDASALKGPKNYLSLLVQRGRMEGFIILDYFDRVGEAFQELGAWFQAGKLKDRVDVVDGLENAPAALRRLFTGKNTGKQLLKIAEG</sequence>
<accession>A0A0K1ERX7</accession>
<dbReference type="STRING" id="52.CMC5_079100"/>
<dbReference type="FunFam" id="3.40.50.720:FF:000121">
    <property type="entry name" value="Prostaglandin reductase 2"/>
    <property type="match status" value="1"/>
</dbReference>
<dbReference type="Gene3D" id="3.90.180.10">
    <property type="entry name" value="Medium-chain alcohol dehydrogenases, catalytic domain"/>
    <property type="match status" value="1"/>
</dbReference>
<dbReference type="PANTHER" id="PTHR43205">
    <property type="entry name" value="PROSTAGLANDIN REDUCTASE"/>
    <property type="match status" value="1"/>
</dbReference>
<dbReference type="Proteomes" id="UP000067626">
    <property type="component" value="Chromosome"/>
</dbReference>
<dbReference type="GO" id="GO:0016628">
    <property type="term" value="F:oxidoreductase activity, acting on the CH-CH group of donors, NAD or NADP as acceptor"/>
    <property type="evidence" value="ECO:0007669"/>
    <property type="project" value="InterPro"/>
</dbReference>
<evidence type="ECO:0000313" key="4">
    <source>
        <dbReference type="Proteomes" id="UP000067626"/>
    </source>
</evidence>
<dbReference type="PANTHER" id="PTHR43205:SF7">
    <property type="entry name" value="PROSTAGLANDIN REDUCTASE 1"/>
    <property type="match status" value="1"/>
</dbReference>
<dbReference type="InterPro" id="IPR020843">
    <property type="entry name" value="ER"/>
</dbReference>
<evidence type="ECO:0000313" key="3">
    <source>
        <dbReference type="EMBL" id="AKT43675.1"/>
    </source>
</evidence>
<proteinExistence type="predicted"/>
<dbReference type="OrthoDB" id="9805663at2"/>
<dbReference type="AlphaFoldDB" id="A0A0K1ERX7"/>
<dbReference type="SUPFAM" id="SSF50129">
    <property type="entry name" value="GroES-like"/>
    <property type="match status" value="1"/>
</dbReference>
<dbReference type="KEGG" id="ccro:CMC5_079100"/>
<dbReference type="SUPFAM" id="SSF51735">
    <property type="entry name" value="NAD(P)-binding Rossmann-fold domains"/>
    <property type="match status" value="1"/>
</dbReference>
<keyword evidence="4" id="KW-1185">Reference proteome</keyword>
<name>A0A0K1ERX7_CHOCO</name>
<reference evidence="3 4" key="1">
    <citation type="submission" date="2015-07" db="EMBL/GenBank/DDBJ databases">
        <title>Genome analysis of myxobacterium Chondromyces crocatus Cm c5 reveals a high potential for natural compound synthesis and the genetic basis for the loss of fruiting body formation.</title>
        <authorList>
            <person name="Zaburannyi N."/>
            <person name="Bunk B."/>
            <person name="Maier J."/>
            <person name="Overmann J."/>
            <person name="Mueller R."/>
        </authorList>
    </citation>
    <scope>NUCLEOTIDE SEQUENCE [LARGE SCALE GENOMIC DNA]</scope>
    <source>
        <strain evidence="3 4">Cm c5</strain>
    </source>
</reference>
<feature type="domain" description="Enoyl reductase (ER)" evidence="2">
    <location>
        <begin position="16"/>
        <end position="333"/>
    </location>
</feature>
<dbReference type="EMBL" id="CP012159">
    <property type="protein sequence ID" value="AKT43675.1"/>
    <property type="molecule type" value="Genomic_DNA"/>
</dbReference>
<dbReference type="PATRIC" id="fig|52.7.peg.8704"/>
<dbReference type="RefSeq" id="WP_050435107.1">
    <property type="nucleotide sequence ID" value="NZ_CP012159.1"/>
</dbReference>
<evidence type="ECO:0000256" key="1">
    <source>
        <dbReference type="ARBA" id="ARBA00023002"/>
    </source>
</evidence>
<organism evidence="3 4">
    <name type="scientific">Chondromyces crocatus</name>
    <dbReference type="NCBI Taxonomy" id="52"/>
    <lineage>
        <taxon>Bacteria</taxon>
        <taxon>Pseudomonadati</taxon>
        <taxon>Myxococcota</taxon>
        <taxon>Polyangia</taxon>
        <taxon>Polyangiales</taxon>
        <taxon>Polyangiaceae</taxon>
        <taxon>Chondromyces</taxon>
    </lineage>
</organism>
<dbReference type="InterPro" id="IPR013149">
    <property type="entry name" value="ADH-like_C"/>
</dbReference>
<dbReference type="Pfam" id="PF00107">
    <property type="entry name" value="ADH_zinc_N"/>
    <property type="match status" value="1"/>
</dbReference>
<dbReference type="CDD" id="cd05288">
    <property type="entry name" value="PGDH"/>
    <property type="match status" value="1"/>
</dbReference>
<dbReference type="InterPro" id="IPR011032">
    <property type="entry name" value="GroES-like_sf"/>
</dbReference>
<dbReference type="InterPro" id="IPR045010">
    <property type="entry name" value="MDR_fam"/>
</dbReference>
<dbReference type="InterPro" id="IPR041694">
    <property type="entry name" value="ADH_N_2"/>
</dbReference>
<dbReference type="Pfam" id="PF16884">
    <property type="entry name" value="ADH_N_2"/>
    <property type="match status" value="1"/>
</dbReference>
<protein>
    <submittedName>
        <fullName evidence="3">NADP-dependent oxidoreductase</fullName>
    </submittedName>
</protein>